<organism evidence="2 3">
    <name type="scientific">Miscanthus lutarioriparius</name>
    <dbReference type="NCBI Taxonomy" id="422564"/>
    <lineage>
        <taxon>Eukaryota</taxon>
        <taxon>Viridiplantae</taxon>
        <taxon>Streptophyta</taxon>
        <taxon>Embryophyta</taxon>
        <taxon>Tracheophyta</taxon>
        <taxon>Spermatophyta</taxon>
        <taxon>Magnoliopsida</taxon>
        <taxon>Liliopsida</taxon>
        <taxon>Poales</taxon>
        <taxon>Poaceae</taxon>
        <taxon>PACMAD clade</taxon>
        <taxon>Panicoideae</taxon>
        <taxon>Andropogonodae</taxon>
        <taxon>Andropogoneae</taxon>
        <taxon>Saccharinae</taxon>
        <taxon>Miscanthus</taxon>
    </lineage>
</organism>
<evidence type="ECO:0000313" key="3">
    <source>
        <dbReference type="Proteomes" id="UP000604825"/>
    </source>
</evidence>
<dbReference type="InterPro" id="IPR013083">
    <property type="entry name" value="Znf_RING/FYVE/PHD"/>
</dbReference>
<protein>
    <submittedName>
        <fullName evidence="2">Uncharacterized protein</fullName>
    </submittedName>
</protein>
<accession>A0A811PZ65</accession>
<evidence type="ECO:0000313" key="2">
    <source>
        <dbReference type="EMBL" id="CAD6248978.1"/>
    </source>
</evidence>
<sequence length="166" mass="17902">MADGGGGELEASGGSAPVFDGRGGSGELGASGGSVPALPRPWDLMTTAAAEAAPLRPRAPRRGRRPQPPRSRQRRSSTAMRVPSARYSSSRPMSPLRRIPPVPLSPPPGREPFVDPVVTKCKHYFCEHCGLKRLYQDARNKLRGQKIGLFLAILPEKNDSFYEAGD</sequence>
<feature type="compositionally biased region" description="Gly residues" evidence="1">
    <location>
        <begin position="21"/>
        <end position="32"/>
    </location>
</feature>
<dbReference type="SUPFAM" id="SSF57850">
    <property type="entry name" value="RING/U-box"/>
    <property type="match status" value="1"/>
</dbReference>
<reference evidence="2" key="1">
    <citation type="submission" date="2020-10" db="EMBL/GenBank/DDBJ databases">
        <authorList>
            <person name="Han B."/>
            <person name="Lu T."/>
            <person name="Zhao Q."/>
            <person name="Huang X."/>
            <person name="Zhao Y."/>
        </authorList>
    </citation>
    <scope>NUCLEOTIDE SEQUENCE</scope>
</reference>
<feature type="compositionally biased region" description="Basic residues" evidence="1">
    <location>
        <begin position="58"/>
        <end position="75"/>
    </location>
</feature>
<dbReference type="AlphaFoldDB" id="A0A811PZ65"/>
<dbReference type="Proteomes" id="UP000604825">
    <property type="component" value="Unassembled WGS sequence"/>
</dbReference>
<comment type="caution">
    <text evidence="2">The sequence shown here is derived from an EMBL/GenBank/DDBJ whole genome shotgun (WGS) entry which is preliminary data.</text>
</comment>
<dbReference type="OrthoDB" id="25761at2759"/>
<dbReference type="EMBL" id="CAJGYO010000008">
    <property type="protein sequence ID" value="CAD6248978.1"/>
    <property type="molecule type" value="Genomic_DNA"/>
</dbReference>
<feature type="region of interest" description="Disordered" evidence="1">
    <location>
        <begin position="1"/>
        <end position="104"/>
    </location>
</feature>
<evidence type="ECO:0000256" key="1">
    <source>
        <dbReference type="SAM" id="MobiDB-lite"/>
    </source>
</evidence>
<proteinExistence type="predicted"/>
<dbReference type="Gene3D" id="3.30.40.10">
    <property type="entry name" value="Zinc/RING finger domain, C3HC4 (zinc finger)"/>
    <property type="match status" value="1"/>
</dbReference>
<gene>
    <name evidence="2" type="ORF">NCGR_LOCUS32844</name>
</gene>
<keyword evidence="3" id="KW-1185">Reference proteome</keyword>
<name>A0A811PZ65_9POAL</name>